<dbReference type="InterPro" id="IPR020578">
    <property type="entry name" value="Aminotrans_V_PyrdxlP_BS"/>
</dbReference>
<reference evidence="15 16" key="1">
    <citation type="journal article" date="2016" name="Int. J. Syst. Evol. Microbiol.">
        <title>Reclassification of Wolbachia persica as Francisella persica comb. nov. and emended description of the family Francisellaceae.</title>
        <authorList>
            <person name="Larson M.A."/>
            <person name="Nalbantoglu U."/>
            <person name="Sayood K."/>
            <person name="Zentz E.B."/>
            <person name="Cer R.Z."/>
            <person name="Iwen P.C."/>
            <person name="Francesconi S.C."/>
            <person name="Bishop-Lilly K.A."/>
            <person name="Mokashi V.P."/>
            <person name="Sjostedt A."/>
            <person name="Hinrichs S.H."/>
        </authorList>
    </citation>
    <scope>NUCLEOTIDE SEQUENCE [LARGE SCALE GENOMIC DNA]</scope>
    <source>
        <strain evidence="15 16">FSC845</strain>
    </source>
</reference>
<dbReference type="SUPFAM" id="SSF53383">
    <property type="entry name" value="PLP-dependent transferases"/>
    <property type="match status" value="1"/>
</dbReference>
<evidence type="ECO:0000256" key="12">
    <source>
        <dbReference type="ARBA" id="ARBA00050776"/>
    </source>
</evidence>
<keyword evidence="10" id="KW-0535">Nitrogen fixation</keyword>
<evidence type="ECO:0000256" key="10">
    <source>
        <dbReference type="ARBA" id="ARBA00023231"/>
    </source>
</evidence>
<keyword evidence="9" id="KW-0411">Iron-sulfur</keyword>
<dbReference type="FunFam" id="3.40.640.10:FF:000084">
    <property type="entry name" value="IscS-like cysteine desulfurase"/>
    <property type="match status" value="1"/>
</dbReference>
<feature type="domain" description="Aminotransferase class V" evidence="14">
    <location>
        <begin position="4"/>
        <end position="366"/>
    </location>
</feature>
<dbReference type="PANTHER" id="PTHR11601">
    <property type="entry name" value="CYSTEINE DESULFURYLASE FAMILY MEMBER"/>
    <property type="match status" value="1"/>
</dbReference>
<dbReference type="Gene3D" id="3.90.1150.10">
    <property type="entry name" value="Aspartate Aminotransferase, domain 1"/>
    <property type="match status" value="1"/>
</dbReference>
<dbReference type="AlphaFoldDB" id="A0AAC8VDZ4"/>
<keyword evidence="7" id="KW-0663">Pyridoxal phosphate</keyword>
<evidence type="ECO:0000256" key="7">
    <source>
        <dbReference type="ARBA" id="ARBA00022898"/>
    </source>
</evidence>
<dbReference type="GO" id="GO:0031071">
    <property type="term" value="F:cysteine desulfurase activity"/>
    <property type="evidence" value="ECO:0007669"/>
    <property type="project" value="UniProtKB-EC"/>
</dbReference>
<proteinExistence type="inferred from homology"/>
<dbReference type="InterPro" id="IPR000192">
    <property type="entry name" value="Aminotrans_V_dom"/>
</dbReference>
<dbReference type="GO" id="GO:0046872">
    <property type="term" value="F:metal ion binding"/>
    <property type="evidence" value="ECO:0007669"/>
    <property type="project" value="UniProtKB-KW"/>
</dbReference>
<evidence type="ECO:0000256" key="1">
    <source>
        <dbReference type="ARBA" id="ARBA00001933"/>
    </source>
</evidence>
<protein>
    <recommendedName>
        <fullName evidence="4">cysteine desulfurase</fullName>
        <ecNumber evidence="4">2.8.1.7</ecNumber>
    </recommendedName>
    <alternativeName>
        <fullName evidence="11">Nitrogenase metalloclusters biosynthesis protein NifS</fullName>
    </alternativeName>
</protein>
<dbReference type="InterPro" id="IPR015421">
    <property type="entry name" value="PyrdxlP-dep_Trfase_major"/>
</dbReference>
<name>A0AAC8VDZ4_9GAMM</name>
<dbReference type="GO" id="GO:0051536">
    <property type="term" value="F:iron-sulfur cluster binding"/>
    <property type="evidence" value="ECO:0007669"/>
    <property type="project" value="UniProtKB-KW"/>
</dbReference>
<dbReference type="PROSITE" id="PS00595">
    <property type="entry name" value="AA_TRANSFER_CLASS_5"/>
    <property type="match status" value="1"/>
</dbReference>
<dbReference type="EMBL" id="CP012505">
    <property type="protein sequence ID" value="ALB01866.1"/>
    <property type="molecule type" value="Genomic_DNA"/>
</dbReference>
<evidence type="ECO:0000256" key="11">
    <source>
        <dbReference type="ARBA" id="ARBA00031911"/>
    </source>
</evidence>
<dbReference type="PIRSF" id="PIRSF005572">
    <property type="entry name" value="NifS"/>
    <property type="match status" value="1"/>
</dbReference>
<keyword evidence="5" id="KW-0808">Transferase</keyword>
<evidence type="ECO:0000313" key="16">
    <source>
        <dbReference type="Proteomes" id="UP000242800"/>
    </source>
</evidence>
<evidence type="ECO:0000256" key="5">
    <source>
        <dbReference type="ARBA" id="ARBA00022679"/>
    </source>
</evidence>
<comment type="cofactor">
    <cofactor evidence="1 13">
        <name>pyridoxal 5'-phosphate</name>
        <dbReference type="ChEBI" id="CHEBI:597326"/>
    </cofactor>
</comment>
<dbReference type="KEGG" id="fper:ACH24_04205"/>
<keyword evidence="6" id="KW-0479">Metal-binding</keyword>
<evidence type="ECO:0000256" key="13">
    <source>
        <dbReference type="RuleBase" id="RU004504"/>
    </source>
</evidence>
<keyword evidence="8" id="KW-0408">Iron</keyword>
<dbReference type="RefSeq" id="WP_064461283.1">
    <property type="nucleotide sequence ID" value="NZ_CP012505.1"/>
</dbReference>
<dbReference type="InterPro" id="IPR016454">
    <property type="entry name" value="Cysteine_dSase"/>
</dbReference>
<dbReference type="PANTHER" id="PTHR11601:SF34">
    <property type="entry name" value="CYSTEINE DESULFURASE"/>
    <property type="match status" value="1"/>
</dbReference>
<evidence type="ECO:0000256" key="3">
    <source>
        <dbReference type="ARBA" id="ARBA00006490"/>
    </source>
</evidence>
<accession>A0AAC8VDZ4</accession>
<evidence type="ECO:0000256" key="4">
    <source>
        <dbReference type="ARBA" id="ARBA00012239"/>
    </source>
</evidence>
<dbReference type="InterPro" id="IPR015422">
    <property type="entry name" value="PyrdxlP-dep_Trfase_small"/>
</dbReference>
<dbReference type="Proteomes" id="UP000242800">
    <property type="component" value="Chromosome"/>
</dbReference>
<dbReference type="InterPro" id="IPR015424">
    <property type="entry name" value="PyrdxlP-dep_Trfase"/>
</dbReference>
<dbReference type="Gene3D" id="3.40.640.10">
    <property type="entry name" value="Type I PLP-dependent aspartate aminotransferase-like (Major domain)"/>
    <property type="match status" value="1"/>
</dbReference>
<organism evidence="15 16">
    <name type="scientific">Francisella persica ATCC VR-331</name>
    <dbReference type="NCBI Taxonomy" id="1086726"/>
    <lineage>
        <taxon>Bacteria</taxon>
        <taxon>Pseudomonadati</taxon>
        <taxon>Pseudomonadota</taxon>
        <taxon>Gammaproteobacteria</taxon>
        <taxon>Thiotrichales</taxon>
        <taxon>Francisellaceae</taxon>
        <taxon>Francisella</taxon>
    </lineage>
</organism>
<evidence type="ECO:0000259" key="14">
    <source>
        <dbReference type="Pfam" id="PF00266"/>
    </source>
</evidence>
<evidence type="ECO:0000256" key="2">
    <source>
        <dbReference type="ARBA" id="ARBA00003120"/>
    </source>
</evidence>
<comment type="similarity">
    <text evidence="3">Belongs to the class-V pyridoxal-phosphate-dependent aminotransferase family. NifS/IscS subfamily.</text>
</comment>
<dbReference type="EC" id="2.8.1.7" evidence="4"/>
<evidence type="ECO:0000256" key="8">
    <source>
        <dbReference type="ARBA" id="ARBA00023004"/>
    </source>
</evidence>
<gene>
    <name evidence="15" type="ORF">ACH24_04205</name>
</gene>
<comment type="function">
    <text evidence="2">Catalyzes the removal of elemental sulfur atoms from cysteine to produce alanine. Seems to participate in the biosynthesis of the nitrogenase metalloclusters by providing the inorganic sulfur required for the Fe-S core formation.</text>
</comment>
<keyword evidence="16" id="KW-1185">Reference proteome</keyword>
<dbReference type="Pfam" id="PF00266">
    <property type="entry name" value="Aminotran_5"/>
    <property type="match status" value="1"/>
</dbReference>
<evidence type="ECO:0000313" key="15">
    <source>
        <dbReference type="EMBL" id="ALB01866.1"/>
    </source>
</evidence>
<comment type="catalytic activity">
    <reaction evidence="12">
        <text>(sulfur carrier)-H + L-cysteine = (sulfur carrier)-SH + L-alanine</text>
        <dbReference type="Rhea" id="RHEA:43892"/>
        <dbReference type="Rhea" id="RHEA-COMP:14737"/>
        <dbReference type="Rhea" id="RHEA-COMP:14739"/>
        <dbReference type="ChEBI" id="CHEBI:29917"/>
        <dbReference type="ChEBI" id="CHEBI:35235"/>
        <dbReference type="ChEBI" id="CHEBI:57972"/>
        <dbReference type="ChEBI" id="CHEBI:64428"/>
        <dbReference type="EC" id="2.8.1.7"/>
    </reaction>
</comment>
<sequence>MNLIYLDYAATTPLSQIVKKSMLNSIASDGDFFNSGSSTYQQAEIVSNKIEQARAEIAQTLAVLPREIIFTSGATESNNLAIKGVAYAYKNKGRHIITSKAEHKAVLDVCKFLETQGFEVTYLDVNQFGEVDLKQLKKSITPQTILVSLMVVNNELGTQNNLMEIGKITKQNGVLLHVDAAQGYGKVDIDVKAMNIDLLSVSGHKLYAPKGVGFLYLRSKRPKVKLIKQIHGGTQEFNLRAGTLATYQIFALATAAKEMFVKKEQNFEYVSKMQQMFLGIIHKLANIRINTDLENSYPGILSITFLGVKGETLLALVDGVCMSMGSACNSHAVEPSHVLSAIGLTAVEAESTLRISFGLQTTQVQVIQAANLLKEKVQLLRALSPQGEVNV</sequence>
<evidence type="ECO:0000256" key="9">
    <source>
        <dbReference type="ARBA" id="ARBA00023014"/>
    </source>
</evidence>
<evidence type="ECO:0000256" key="6">
    <source>
        <dbReference type="ARBA" id="ARBA00022723"/>
    </source>
</evidence>